<protein>
    <submittedName>
        <fullName evidence="1">Uncharacterized protein</fullName>
    </submittedName>
</protein>
<accession>W8VVQ1</accession>
<organism evidence="1 2">
    <name type="scientific">Nonlabens marinus S1-08</name>
    <dbReference type="NCBI Taxonomy" id="1454201"/>
    <lineage>
        <taxon>Bacteria</taxon>
        <taxon>Pseudomonadati</taxon>
        <taxon>Bacteroidota</taxon>
        <taxon>Flavobacteriia</taxon>
        <taxon>Flavobacteriales</taxon>
        <taxon>Flavobacteriaceae</taxon>
        <taxon>Nonlabens</taxon>
    </lineage>
</organism>
<dbReference type="Proteomes" id="UP000031760">
    <property type="component" value="Chromosome"/>
</dbReference>
<dbReference type="KEGG" id="nmf:NMS_1639"/>
<evidence type="ECO:0000313" key="2">
    <source>
        <dbReference type="Proteomes" id="UP000031760"/>
    </source>
</evidence>
<sequence length="41" mass="5104">MIKKWKREYKINLIESINPEWKDLANNWNFDGFVTSKERFN</sequence>
<gene>
    <name evidence="1" type="ORF">NMS_1639</name>
</gene>
<evidence type="ECO:0000313" key="1">
    <source>
        <dbReference type="EMBL" id="BAO55648.1"/>
    </source>
</evidence>
<dbReference type="STRING" id="1454201.NMS_1639"/>
<dbReference type="AlphaFoldDB" id="W8VVQ1"/>
<reference evidence="1 2" key="1">
    <citation type="journal article" date="2014" name="Proc. Natl. Acad. Sci. U.S.A.">
        <title>Functional characterization of flavobacteria rhodopsins reveals a unique class of light-driven chloride pump in bacteria.</title>
        <authorList>
            <person name="Yoshizawa S."/>
            <person name="Kumagai Y."/>
            <person name="Kim H."/>
            <person name="Ogura Y."/>
            <person name="Hayashi T."/>
            <person name="Iwasaki W."/>
            <person name="DeLong E.F."/>
            <person name="Kogure K."/>
        </authorList>
    </citation>
    <scope>NUCLEOTIDE SEQUENCE [LARGE SCALE GENOMIC DNA]</scope>
    <source>
        <strain evidence="1 2">S1-08</strain>
    </source>
</reference>
<proteinExistence type="predicted"/>
<keyword evidence="2" id="KW-1185">Reference proteome</keyword>
<name>W8VVQ1_9FLAO</name>
<dbReference type="HOGENOM" id="CLU_3273540_0_0_10"/>
<dbReference type="EMBL" id="AP014548">
    <property type="protein sequence ID" value="BAO55648.1"/>
    <property type="molecule type" value="Genomic_DNA"/>
</dbReference>